<dbReference type="PANTHER" id="PTHR31569">
    <property type="entry name" value="SWIM-TYPE DOMAIN-CONTAINING PROTEIN"/>
    <property type="match status" value="1"/>
</dbReference>
<dbReference type="InterPro" id="IPR052579">
    <property type="entry name" value="Zinc_finger_SWIM"/>
</dbReference>
<dbReference type="InterPro" id="IPR018289">
    <property type="entry name" value="MULE_transposase_dom"/>
</dbReference>
<sequence>MADILTERGKPKLVHDGYLFVFHKINKEHVFVDGSFSVTPPLFYQIFCVLARKRKWVFPVLYGLLTNKTKSTYARFFRLVKEIWPQFNPRVFSTDYEAAIIGAIQEVFPRSDLAGCLFHLVRNLKKAICDANLMQRYKNDPLFAADAKLITSIAFLPICDISLAIIALETYLPAELQPVLDWFITNYTGRLRMDGMRNQPRFDPAIWSVHRRVLEMGDRTNNYAEAAHKKLQRAFSCSHPNIWRFIDTLRKEQKLIDADYAMCQQGMEPPPKRRKYRDADRRIHALVQTYQAANPNFDHNYQFPVAYPIHPIIDFLRGVSHNYNMDP</sequence>
<proteinExistence type="predicted"/>
<evidence type="ECO:0000259" key="1">
    <source>
        <dbReference type="Pfam" id="PF10551"/>
    </source>
</evidence>
<dbReference type="PANTHER" id="PTHR31569:SF4">
    <property type="entry name" value="SWIM-TYPE DOMAIN-CONTAINING PROTEIN"/>
    <property type="match status" value="1"/>
</dbReference>
<gene>
    <name evidence="2" type="ORF">MENT_LOCUS19644</name>
</gene>
<feature type="domain" description="MULE transposase" evidence="1">
    <location>
        <begin position="45"/>
        <end position="123"/>
    </location>
</feature>
<dbReference type="Proteomes" id="UP000580250">
    <property type="component" value="Unassembled WGS sequence"/>
</dbReference>
<reference evidence="2 3" key="1">
    <citation type="submission" date="2020-08" db="EMBL/GenBank/DDBJ databases">
        <authorList>
            <person name="Koutsovoulos G."/>
            <person name="Danchin GJ E."/>
        </authorList>
    </citation>
    <scope>NUCLEOTIDE SEQUENCE [LARGE SCALE GENOMIC DNA]</scope>
</reference>
<protein>
    <recommendedName>
        <fullName evidence="1">MULE transposase domain-containing protein</fullName>
    </recommendedName>
</protein>
<dbReference type="Pfam" id="PF10551">
    <property type="entry name" value="MULE"/>
    <property type="match status" value="1"/>
</dbReference>
<evidence type="ECO:0000313" key="2">
    <source>
        <dbReference type="EMBL" id="CAD2168291.1"/>
    </source>
</evidence>
<dbReference type="EMBL" id="CAJEWN010000139">
    <property type="protein sequence ID" value="CAD2168291.1"/>
    <property type="molecule type" value="Genomic_DNA"/>
</dbReference>
<accession>A0A6V7V289</accession>
<organism evidence="2 3">
    <name type="scientific">Meloidogyne enterolobii</name>
    <name type="common">Root-knot nematode worm</name>
    <name type="synonym">Meloidogyne mayaguensis</name>
    <dbReference type="NCBI Taxonomy" id="390850"/>
    <lineage>
        <taxon>Eukaryota</taxon>
        <taxon>Metazoa</taxon>
        <taxon>Ecdysozoa</taxon>
        <taxon>Nematoda</taxon>
        <taxon>Chromadorea</taxon>
        <taxon>Rhabditida</taxon>
        <taxon>Tylenchina</taxon>
        <taxon>Tylenchomorpha</taxon>
        <taxon>Tylenchoidea</taxon>
        <taxon>Meloidogynidae</taxon>
        <taxon>Meloidogyninae</taxon>
        <taxon>Meloidogyne</taxon>
    </lineage>
</organism>
<dbReference type="OrthoDB" id="2311693at2759"/>
<dbReference type="AlphaFoldDB" id="A0A6V7V289"/>
<evidence type="ECO:0000313" key="3">
    <source>
        <dbReference type="Proteomes" id="UP000580250"/>
    </source>
</evidence>
<comment type="caution">
    <text evidence="2">The sequence shown here is derived from an EMBL/GenBank/DDBJ whole genome shotgun (WGS) entry which is preliminary data.</text>
</comment>
<name>A0A6V7V289_MELEN</name>